<dbReference type="RefSeq" id="XP_024881085.1">
    <property type="nucleotide sequence ID" value="XM_025025317.1"/>
</dbReference>
<dbReference type="AlphaFoldDB" id="A0A6J1QKJ3"/>
<reference evidence="3" key="1">
    <citation type="submission" date="2025-08" db="UniProtKB">
        <authorList>
            <consortium name="RefSeq"/>
        </authorList>
    </citation>
    <scope>IDENTIFICATION</scope>
    <source>
        <tissue evidence="3">Whole body</tissue>
    </source>
</reference>
<keyword evidence="2" id="KW-1185">Reference proteome</keyword>
<feature type="domain" description="Integrase catalytic" evidence="1">
    <location>
        <begin position="290"/>
        <end position="491"/>
    </location>
</feature>
<dbReference type="SUPFAM" id="SSF53098">
    <property type="entry name" value="Ribonuclease H-like"/>
    <property type="match status" value="1"/>
</dbReference>
<accession>A0A6J1QKJ3</accession>
<dbReference type="Pfam" id="PF18701">
    <property type="entry name" value="DUF5641"/>
    <property type="match status" value="1"/>
</dbReference>
<dbReference type="GeneID" id="112460568"/>
<dbReference type="PANTHER" id="PTHR47331:SF1">
    <property type="entry name" value="GAG-LIKE PROTEIN"/>
    <property type="match status" value="1"/>
</dbReference>
<sequence>MPLLDRLGNRASVAKSISISMKTFVANRVAAIQSLFPDASWRHVPTQTNPADCASRGLAPDELATHSLWWSGPAWLRQLPECWPPSRIPEPPSDNLEERPERCLNALHTSPGWDLSSRFSSWPKLLRVTAYLYRFSSRCRPSKRSEGPSTSLRAGEINQAKLHWLRTMQADTFPRELLHLTDRKPMPIASPLASLNPYLDSDGLIRVGGRLRHACLPGSTKNPVVLRTHPLLTLLIEHHHLRTLHAGSRLTLASLRSEFWILRARSTVRSVLHKCVRCVRERAEIPFELMGDLPDARVNRVAKAFAHTGVDYAGPIATRTAPGRGHQSKKSYVALFVCLTTKTVHLELVSDYSSSAFVAAYQRFVSRRGLPHSMYSDNGTTFQGADRELSAAYAKAIRDPNFINLLATDQTAWHFVPPAAPHFGGLWEAAVKSMKHHLKRSVGLHTFTFEEMTTLLCRIEACLNLRPIAPVSDDIDDYQALTPGHFLVGAALISPPEPSVLNLNENRLSRWQMIQRLTEVFWRRWSSDYLLTLQQRPKWRVAQRLARVGQIVLLRNPLAPPSHWEHGRITACHPGDDGLTRVVTIKTSRSEYKRPIVKLSFLPVEINTAESRESATAGGTAK</sequence>
<evidence type="ECO:0000259" key="1">
    <source>
        <dbReference type="PROSITE" id="PS50994"/>
    </source>
</evidence>
<dbReference type="Pfam" id="PF17921">
    <property type="entry name" value="Integrase_H2C2"/>
    <property type="match status" value="1"/>
</dbReference>
<dbReference type="PROSITE" id="PS50994">
    <property type="entry name" value="INTEGRASE"/>
    <property type="match status" value="1"/>
</dbReference>
<dbReference type="InterPro" id="IPR036397">
    <property type="entry name" value="RNaseH_sf"/>
</dbReference>
<proteinExistence type="predicted"/>
<dbReference type="OrthoDB" id="6615390at2759"/>
<protein>
    <submittedName>
        <fullName evidence="3">Uncharacterized protein LOC112460568</fullName>
    </submittedName>
</protein>
<dbReference type="Proteomes" id="UP000504618">
    <property type="component" value="Unplaced"/>
</dbReference>
<gene>
    <name evidence="3" type="primary">LOC112460568</name>
</gene>
<dbReference type="InterPro" id="IPR012337">
    <property type="entry name" value="RNaseH-like_sf"/>
</dbReference>
<dbReference type="Gene3D" id="3.30.420.10">
    <property type="entry name" value="Ribonuclease H-like superfamily/Ribonuclease H"/>
    <property type="match status" value="1"/>
</dbReference>
<dbReference type="PANTHER" id="PTHR47331">
    <property type="entry name" value="PHD-TYPE DOMAIN-CONTAINING PROTEIN"/>
    <property type="match status" value="1"/>
</dbReference>
<evidence type="ECO:0000313" key="2">
    <source>
        <dbReference type="Proteomes" id="UP000504618"/>
    </source>
</evidence>
<dbReference type="GO" id="GO:0003676">
    <property type="term" value="F:nucleic acid binding"/>
    <property type="evidence" value="ECO:0007669"/>
    <property type="project" value="InterPro"/>
</dbReference>
<name>A0A6J1QKJ3_9HYME</name>
<dbReference type="InterPro" id="IPR040676">
    <property type="entry name" value="DUF5641"/>
</dbReference>
<evidence type="ECO:0000313" key="3">
    <source>
        <dbReference type="RefSeq" id="XP_024881085.1"/>
    </source>
</evidence>
<dbReference type="InterPro" id="IPR041588">
    <property type="entry name" value="Integrase_H2C2"/>
</dbReference>
<organism evidence="2 3">
    <name type="scientific">Temnothorax curvispinosus</name>
    <dbReference type="NCBI Taxonomy" id="300111"/>
    <lineage>
        <taxon>Eukaryota</taxon>
        <taxon>Metazoa</taxon>
        <taxon>Ecdysozoa</taxon>
        <taxon>Arthropoda</taxon>
        <taxon>Hexapoda</taxon>
        <taxon>Insecta</taxon>
        <taxon>Pterygota</taxon>
        <taxon>Neoptera</taxon>
        <taxon>Endopterygota</taxon>
        <taxon>Hymenoptera</taxon>
        <taxon>Apocrita</taxon>
        <taxon>Aculeata</taxon>
        <taxon>Formicoidea</taxon>
        <taxon>Formicidae</taxon>
        <taxon>Myrmicinae</taxon>
        <taxon>Temnothorax</taxon>
    </lineage>
</organism>
<dbReference type="GO" id="GO:0015074">
    <property type="term" value="P:DNA integration"/>
    <property type="evidence" value="ECO:0007669"/>
    <property type="project" value="InterPro"/>
</dbReference>
<dbReference type="InterPro" id="IPR001584">
    <property type="entry name" value="Integrase_cat-core"/>
</dbReference>